<feature type="compositionally biased region" description="Basic residues" evidence="5">
    <location>
        <begin position="22"/>
        <end position="31"/>
    </location>
</feature>
<organism evidence="7">
    <name type="scientific">Streptomyces sp. NBC_00008</name>
    <dbReference type="NCBI Taxonomy" id="2903610"/>
    <lineage>
        <taxon>Bacteria</taxon>
        <taxon>Bacillati</taxon>
        <taxon>Actinomycetota</taxon>
        <taxon>Actinomycetes</taxon>
        <taxon>Kitasatosporales</taxon>
        <taxon>Streptomycetaceae</taxon>
        <taxon>Streptomyces</taxon>
    </lineage>
</organism>
<dbReference type="PANTHER" id="PTHR30055:SF234">
    <property type="entry name" value="HTH-TYPE TRANSCRIPTIONAL REGULATOR BETI"/>
    <property type="match status" value="1"/>
</dbReference>
<evidence type="ECO:0000256" key="2">
    <source>
        <dbReference type="ARBA" id="ARBA00023125"/>
    </source>
</evidence>
<dbReference type="InterPro" id="IPR036271">
    <property type="entry name" value="Tet_transcr_reg_TetR-rel_C_sf"/>
</dbReference>
<feature type="domain" description="HTH tetR-type" evidence="6">
    <location>
        <begin position="37"/>
        <end position="98"/>
    </location>
</feature>
<dbReference type="EMBL" id="CP108313">
    <property type="protein sequence ID" value="WTW70801.1"/>
    <property type="molecule type" value="Genomic_DNA"/>
</dbReference>
<keyword evidence="3" id="KW-0804">Transcription</keyword>
<evidence type="ECO:0000313" key="7">
    <source>
        <dbReference type="EMBL" id="WTW70801.1"/>
    </source>
</evidence>
<evidence type="ECO:0000256" key="1">
    <source>
        <dbReference type="ARBA" id="ARBA00023015"/>
    </source>
</evidence>
<accession>A0AAU2VTW5</accession>
<dbReference type="PROSITE" id="PS50977">
    <property type="entry name" value="HTH_TETR_2"/>
    <property type="match status" value="1"/>
</dbReference>
<protein>
    <submittedName>
        <fullName evidence="7">TetR/AcrR family transcriptional regulator</fullName>
    </submittedName>
</protein>
<sequence>MTRETAGKGAASKPAVEEQRGAVRRSGRARNPRGQGGRLREELVESAARLLRASTAGDGVSLGAIAREAGIATPSFYRHFPDKDALVREVIERTFRDFTDALQQAADSAREEPPRALLAAVVQAWWTYAVANHGDYMLMFGYDAAPPVDTPADYPGFLPWGPVEEALEACDRAGLLRLDRPTALGLLLSSLHGRILFWEHLPFQGDAETLRRFADVVLDAVLAPSGA</sequence>
<evidence type="ECO:0000256" key="4">
    <source>
        <dbReference type="PROSITE-ProRule" id="PRU00335"/>
    </source>
</evidence>
<dbReference type="InterPro" id="IPR050109">
    <property type="entry name" value="HTH-type_TetR-like_transc_reg"/>
</dbReference>
<dbReference type="SUPFAM" id="SSF46689">
    <property type="entry name" value="Homeodomain-like"/>
    <property type="match status" value="1"/>
</dbReference>
<evidence type="ECO:0000256" key="3">
    <source>
        <dbReference type="ARBA" id="ARBA00023163"/>
    </source>
</evidence>
<dbReference type="AlphaFoldDB" id="A0AAU2VTW5"/>
<dbReference type="Gene3D" id="1.10.357.10">
    <property type="entry name" value="Tetracycline Repressor, domain 2"/>
    <property type="match status" value="1"/>
</dbReference>
<evidence type="ECO:0000256" key="5">
    <source>
        <dbReference type="SAM" id="MobiDB-lite"/>
    </source>
</evidence>
<dbReference type="InterPro" id="IPR009057">
    <property type="entry name" value="Homeodomain-like_sf"/>
</dbReference>
<feature type="region of interest" description="Disordered" evidence="5">
    <location>
        <begin position="1"/>
        <end position="40"/>
    </location>
</feature>
<keyword evidence="1" id="KW-0805">Transcription regulation</keyword>
<name>A0AAU2VTW5_9ACTN</name>
<reference evidence="7" key="1">
    <citation type="submission" date="2022-10" db="EMBL/GenBank/DDBJ databases">
        <title>The complete genomes of actinobacterial strains from the NBC collection.</title>
        <authorList>
            <person name="Joergensen T.S."/>
            <person name="Alvarez Arevalo M."/>
            <person name="Sterndorff E.B."/>
            <person name="Faurdal D."/>
            <person name="Vuksanovic O."/>
            <person name="Mourched A.-S."/>
            <person name="Charusanti P."/>
            <person name="Shaw S."/>
            <person name="Blin K."/>
            <person name="Weber T."/>
        </authorList>
    </citation>
    <scope>NUCLEOTIDE SEQUENCE</scope>
    <source>
        <strain evidence="7">NBC_00008</strain>
    </source>
</reference>
<keyword evidence="2 4" id="KW-0238">DNA-binding</keyword>
<dbReference type="GO" id="GO:0000976">
    <property type="term" value="F:transcription cis-regulatory region binding"/>
    <property type="evidence" value="ECO:0007669"/>
    <property type="project" value="TreeGrafter"/>
</dbReference>
<gene>
    <name evidence="7" type="ORF">OG398_22330</name>
</gene>
<evidence type="ECO:0000259" key="6">
    <source>
        <dbReference type="PROSITE" id="PS50977"/>
    </source>
</evidence>
<proteinExistence type="predicted"/>
<dbReference type="Pfam" id="PF00440">
    <property type="entry name" value="TetR_N"/>
    <property type="match status" value="1"/>
</dbReference>
<dbReference type="GO" id="GO:0003700">
    <property type="term" value="F:DNA-binding transcription factor activity"/>
    <property type="evidence" value="ECO:0007669"/>
    <property type="project" value="TreeGrafter"/>
</dbReference>
<dbReference type="SUPFAM" id="SSF48498">
    <property type="entry name" value="Tetracyclin repressor-like, C-terminal domain"/>
    <property type="match status" value="1"/>
</dbReference>
<dbReference type="PANTHER" id="PTHR30055">
    <property type="entry name" value="HTH-TYPE TRANSCRIPTIONAL REGULATOR RUTR"/>
    <property type="match status" value="1"/>
</dbReference>
<feature type="DNA-binding region" description="H-T-H motif" evidence="4">
    <location>
        <begin position="61"/>
        <end position="80"/>
    </location>
</feature>
<dbReference type="InterPro" id="IPR001647">
    <property type="entry name" value="HTH_TetR"/>
</dbReference>